<name>A0A2H0CHE2_9BACT</name>
<comment type="caution">
    <text evidence="2">The sequence shown here is derived from an EMBL/GenBank/DDBJ whole genome shotgun (WGS) entry which is preliminary data.</text>
</comment>
<protein>
    <submittedName>
        <fullName evidence="2">Uncharacterized protein</fullName>
    </submittedName>
</protein>
<keyword evidence="1" id="KW-0472">Membrane</keyword>
<accession>A0A2H0CHE2</accession>
<dbReference type="EMBL" id="PCTI01000010">
    <property type="protein sequence ID" value="PIP69169.1"/>
    <property type="molecule type" value="Genomic_DNA"/>
</dbReference>
<evidence type="ECO:0000256" key="1">
    <source>
        <dbReference type="SAM" id="Phobius"/>
    </source>
</evidence>
<feature type="transmembrane region" description="Helical" evidence="1">
    <location>
        <begin position="76"/>
        <end position="95"/>
    </location>
</feature>
<evidence type="ECO:0000313" key="2">
    <source>
        <dbReference type="EMBL" id="PIP69169.1"/>
    </source>
</evidence>
<keyword evidence="1" id="KW-1133">Transmembrane helix</keyword>
<dbReference type="Proteomes" id="UP000229176">
    <property type="component" value="Unassembled WGS sequence"/>
</dbReference>
<feature type="transmembrane region" description="Helical" evidence="1">
    <location>
        <begin position="27"/>
        <end position="56"/>
    </location>
</feature>
<reference evidence="2 3" key="1">
    <citation type="submission" date="2017-09" db="EMBL/GenBank/DDBJ databases">
        <title>Depth-based differentiation of microbial function through sediment-hosted aquifers and enrichment of novel symbionts in the deep terrestrial subsurface.</title>
        <authorList>
            <person name="Probst A.J."/>
            <person name="Ladd B."/>
            <person name="Jarett J.K."/>
            <person name="Geller-Mcgrath D.E."/>
            <person name="Sieber C.M."/>
            <person name="Emerson J.B."/>
            <person name="Anantharaman K."/>
            <person name="Thomas B.C."/>
            <person name="Malmstrom R."/>
            <person name="Stieglmeier M."/>
            <person name="Klingl A."/>
            <person name="Woyke T."/>
            <person name="Ryan C.M."/>
            <person name="Banfield J.F."/>
        </authorList>
    </citation>
    <scope>NUCLEOTIDE SEQUENCE [LARGE SCALE GENOMIC DNA]</scope>
    <source>
        <strain evidence="2">CG22_combo_CG10-13_8_21_14_all_32_8</strain>
    </source>
</reference>
<sequence>MSEELKDIKENIMSQINNGKIKMKPKIYFILGSISTFIGLISSIVISIFLFGLVRFSLRTHGPMGQYKFDQMLSYFPWWTVVLAIFSLILGIWLIHKYDFSYKIKPWIIILIFILAIATVGIFIDIIGFNDILFRYGPMKGIMGNGYLRGPL</sequence>
<dbReference type="AlphaFoldDB" id="A0A2H0CHE2"/>
<proteinExistence type="predicted"/>
<evidence type="ECO:0000313" key="3">
    <source>
        <dbReference type="Proteomes" id="UP000229176"/>
    </source>
</evidence>
<organism evidence="2 3">
    <name type="scientific">Candidatus Nomurabacteria bacterium CG22_combo_CG10-13_8_21_14_all_32_8</name>
    <dbReference type="NCBI Taxonomy" id="1974732"/>
    <lineage>
        <taxon>Bacteria</taxon>
        <taxon>Candidatus Nomuraibacteriota</taxon>
    </lineage>
</organism>
<keyword evidence="1" id="KW-0812">Transmembrane</keyword>
<feature type="transmembrane region" description="Helical" evidence="1">
    <location>
        <begin position="107"/>
        <end position="129"/>
    </location>
</feature>
<gene>
    <name evidence="2" type="ORF">COW91_00725</name>
</gene>